<protein>
    <submittedName>
        <fullName evidence="4">Mannosyltransferase</fullName>
    </submittedName>
</protein>
<proteinExistence type="predicted"/>
<dbReference type="Pfam" id="PF00534">
    <property type="entry name" value="Glycos_transf_1"/>
    <property type="match status" value="1"/>
</dbReference>
<gene>
    <name evidence="4" type="ORF">UT12_C0016G0008</name>
</gene>
<evidence type="ECO:0000259" key="2">
    <source>
        <dbReference type="Pfam" id="PF00534"/>
    </source>
</evidence>
<evidence type="ECO:0000259" key="3">
    <source>
        <dbReference type="Pfam" id="PF13439"/>
    </source>
</evidence>
<dbReference type="PANTHER" id="PTHR46401">
    <property type="entry name" value="GLYCOSYLTRANSFERASE WBBK-RELATED"/>
    <property type="match status" value="1"/>
</dbReference>
<dbReference type="InterPro" id="IPR028098">
    <property type="entry name" value="Glyco_trans_4-like_N"/>
</dbReference>
<evidence type="ECO:0000313" key="5">
    <source>
        <dbReference type="Proteomes" id="UP000034893"/>
    </source>
</evidence>
<reference evidence="4 5" key="1">
    <citation type="journal article" date="2015" name="Nature">
        <title>rRNA introns, odd ribosomes, and small enigmatic genomes across a large radiation of phyla.</title>
        <authorList>
            <person name="Brown C.T."/>
            <person name="Hug L.A."/>
            <person name="Thomas B.C."/>
            <person name="Sharon I."/>
            <person name="Castelle C.J."/>
            <person name="Singh A."/>
            <person name="Wilkins M.J."/>
            <person name="Williams K.H."/>
            <person name="Banfield J.F."/>
        </authorList>
    </citation>
    <scope>NUCLEOTIDE SEQUENCE [LARGE SCALE GENOMIC DNA]</scope>
</reference>
<name>A0A0G0PJ20_9BACT</name>
<dbReference type="Proteomes" id="UP000034893">
    <property type="component" value="Unassembled WGS sequence"/>
</dbReference>
<dbReference type="GO" id="GO:0009103">
    <property type="term" value="P:lipopolysaccharide biosynthetic process"/>
    <property type="evidence" value="ECO:0007669"/>
    <property type="project" value="TreeGrafter"/>
</dbReference>
<keyword evidence="1 4" id="KW-0808">Transferase</keyword>
<dbReference type="CDD" id="cd03801">
    <property type="entry name" value="GT4_PimA-like"/>
    <property type="match status" value="1"/>
</dbReference>
<sequence>MIKIAVVTKSATTKSGARVPFELATYLAKFHNVLVFAQKKNTEKNLEPFLKSKNVQLIFYQNPIDLLLKLRKEKVDIISFHATLSEAISAKLALKPIVQTYYGTQFDAYLEKFTPDQKISFYDTVLNRILNYLIWLNKKILSMLATKVIAISKYTQKELKKLFSVNSKVIYLGVSLKPKNLNRDLSSVNHKPVILSISRFTPYKGFHHLIEAVEKLRRSGLPIKLIIAGSLGKKRYLEYLQRIKNKNNQILVNVSDKQLINLYRKCDIYASCDRYLFFGLPIAEAAYFAKPAIALNFAAAKELIVHKKSGFVAQSTEELYKYLKILVGNPQLRHKMGIWAMKNARKQFDWTQITLLYKQVFVEILNK</sequence>
<dbReference type="InterPro" id="IPR001296">
    <property type="entry name" value="Glyco_trans_1"/>
</dbReference>
<dbReference type="Gene3D" id="3.40.50.2000">
    <property type="entry name" value="Glycogen Phosphorylase B"/>
    <property type="match status" value="2"/>
</dbReference>
<feature type="domain" description="Glycosyl transferase family 1" evidence="2">
    <location>
        <begin position="185"/>
        <end position="337"/>
    </location>
</feature>
<dbReference type="GO" id="GO:0016757">
    <property type="term" value="F:glycosyltransferase activity"/>
    <property type="evidence" value="ECO:0007669"/>
    <property type="project" value="UniProtKB-KW"/>
</dbReference>
<comment type="caution">
    <text evidence="4">The sequence shown here is derived from an EMBL/GenBank/DDBJ whole genome shotgun (WGS) entry which is preliminary data.</text>
</comment>
<dbReference type="Pfam" id="PF13439">
    <property type="entry name" value="Glyco_transf_4"/>
    <property type="match status" value="1"/>
</dbReference>
<dbReference type="SUPFAM" id="SSF53756">
    <property type="entry name" value="UDP-Glycosyltransferase/glycogen phosphorylase"/>
    <property type="match status" value="1"/>
</dbReference>
<keyword evidence="4" id="KW-0328">Glycosyltransferase</keyword>
<evidence type="ECO:0000256" key="1">
    <source>
        <dbReference type="ARBA" id="ARBA00022679"/>
    </source>
</evidence>
<feature type="domain" description="Glycosyltransferase subfamily 4-like N-terminal" evidence="3">
    <location>
        <begin position="18"/>
        <end position="176"/>
    </location>
</feature>
<dbReference type="PANTHER" id="PTHR46401:SF2">
    <property type="entry name" value="GLYCOSYLTRANSFERASE WBBK-RELATED"/>
    <property type="match status" value="1"/>
</dbReference>
<dbReference type="EMBL" id="LBVP01000016">
    <property type="protein sequence ID" value="KKQ89331.1"/>
    <property type="molecule type" value="Genomic_DNA"/>
</dbReference>
<dbReference type="AlphaFoldDB" id="A0A0G0PJ20"/>
<accession>A0A0G0PJ20</accession>
<evidence type="ECO:0000313" key="4">
    <source>
        <dbReference type="EMBL" id="KKQ89331.1"/>
    </source>
</evidence>
<organism evidence="4 5">
    <name type="scientific">Candidatus Curtissbacteria bacterium GW2011_GWC2_38_9</name>
    <dbReference type="NCBI Taxonomy" id="1618414"/>
    <lineage>
        <taxon>Bacteria</taxon>
        <taxon>Candidatus Curtissiibacteriota</taxon>
    </lineage>
</organism>